<organism evidence="2 3">
    <name type="scientific">Devosia ginsengisoli</name>
    <dbReference type="NCBI Taxonomy" id="400770"/>
    <lineage>
        <taxon>Bacteria</taxon>
        <taxon>Pseudomonadati</taxon>
        <taxon>Pseudomonadota</taxon>
        <taxon>Alphaproteobacteria</taxon>
        <taxon>Hyphomicrobiales</taxon>
        <taxon>Devosiaceae</taxon>
        <taxon>Devosia</taxon>
    </lineage>
</organism>
<evidence type="ECO:0000313" key="3">
    <source>
        <dbReference type="Proteomes" id="UP000315364"/>
    </source>
</evidence>
<feature type="region of interest" description="Disordered" evidence="1">
    <location>
        <begin position="94"/>
        <end position="178"/>
    </location>
</feature>
<dbReference type="EMBL" id="CP042304">
    <property type="protein sequence ID" value="QDZ10525.1"/>
    <property type="molecule type" value="Genomic_DNA"/>
</dbReference>
<name>A0A5B8LS07_9HYPH</name>
<dbReference type="Proteomes" id="UP000315364">
    <property type="component" value="Chromosome"/>
</dbReference>
<accession>A0A5B8LS07</accession>
<evidence type="ECO:0008006" key="4">
    <source>
        <dbReference type="Google" id="ProtNLM"/>
    </source>
</evidence>
<feature type="compositionally biased region" description="Basic and acidic residues" evidence="1">
    <location>
        <begin position="116"/>
        <end position="131"/>
    </location>
</feature>
<dbReference type="Pfam" id="PF01391">
    <property type="entry name" value="Collagen"/>
    <property type="match status" value="1"/>
</dbReference>
<proteinExistence type="predicted"/>
<dbReference type="RefSeq" id="WP_146289312.1">
    <property type="nucleotide sequence ID" value="NZ_CP042304.1"/>
</dbReference>
<protein>
    <recommendedName>
        <fullName evidence="4">Collagen-like protein</fullName>
    </recommendedName>
</protein>
<dbReference type="PANTHER" id="PTHR37456:SF6">
    <property type="entry name" value="COLLAGEN ALPHA-1(XXIII) CHAIN-LIKE ISOFORM X2"/>
    <property type="match status" value="1"/>
</dbReference>
<dbReference type="InterPro" id="IPR008160">
    <property type="entry name" value="Collagen"/>
</dbReference>
<dbReference type="OrthoDB" id="7869742at2"/>
<evidence type="ECO:0000313" key="2">
    <source>
        <dbReference type="EMBL" id="QDZ10525.1"/>
    </source>
</evidence>
<evidence type="ECO:0000256" key="1">
    <source>
        <dbReference type="SAM" id="MobiDB-lite"/>
    </source>
</evidence>
<dbReference type="InterPro" id="IPR050938">
    <property type="entry name" value="Collagen_Structural_Proteins"/>
</dbReference>
<sequence length="316" mass="31923">MKETEIALLMKGMAPVIGKLIGQMVEPLVTRVAELEQVIADMPKPQDGRDGLNGKDGTDGRDGADGAPGQDGKDAEPVTAEQIADAVARYLAANPPVAGKDGRDGIDGQDGAAGMDGKDGEPGRDGVDGKDGAPGPNGIDGKDGAPGIDGKDGLPGKDGANGSPGMDGADGKDGVGLAGAVQSKDGHLVLTLTSGATVDVGLIAGRDGRDGSDGAKGADGAAGRDGFGFDELDLVESDEGVSLRFARGDGVKEFALPVVFDRGVYREGVGYRKGNGVTWGGSYWIAQKDGPFKPDTPDSGWRLAVKKGQNGRDAGK</sequence>
<gene>
    <name evidence="2" type="ORF">FPZ08_07035</name>
</gene>
<keyword evidence="3" id="KW-1185">Reference proteome</keyword>
<dbReference type="AlphaFoldDB" id="A0A5B8LS07"/>
<feature type="compositionally biased region" description="Basic and acidic residues" evidence="1">
    <location>
        <begin position="44"/>
        <end position="64"/>
    </location>
</feature>
<dbReference type="PANTHER" id="PTHR37456">
    <property type="entry name" value="SI:CH211-266K2.1"/>
    <property type="match status" value="1"/>
</dbReference>
<dbReference type="KEGG" id="dea:FPZ08_07035"/>
<reference evidence="2 3" key="1">
    <citation type="submission" date="2019-07" db="EMBL/GenBank/DDBJ databases">
        <title>Full genome sequence of Devosia sp. Gsoil 520.</title>
        <authorList>
            <person name="Im W.-T."/>
        </authorList>
    </citation>
    <scope>NUCLEOTIDE SEQUENCE [LARGE SCALE GENOMIC DNA]</scope>
    <source>
        <strain evidence="2 3">Gsoil 520</strain>
    </source>
</reference>
<feature type="region of interest" description="Disordered" evidence="1">
    <location>
        <begin position="40"/>
        <end position="78"/>
    </location>
</feature>